<evidence type="ECO:0000256" key="1">
    <source>
        <dbReference type="SAM" id="MobiDB-lite"/>
    </source>
</evidence>
<dbReference type="EMBL" id="CAUYUJ010004531">
    <property type="protein sequence ID" value="CAK0809940.1"/>
    <property type="molecule type" value="Genomic_DNA"/>
</dbReference>
<keyword evidence="3" id="KW-1185">Reference proteome</keyword>
<evidence type="ECO:0000313" key="2">
    <source>
        <dbReference type="EMBL" id="CAK0809940.1"/>
    </source>
</evidence>
<sequence length="178" mass="18409">MAAVPPLRAELGPRAAAARPSHPPPAHALSAHKPKAASLLRASPAMAAPARPAPLAALLLALALPAARLASDAGPPTIPLIGGELTTPAKLHAALAPAWRSLVEQRNAAGLVAPKEEGRPQPPMSEEETAFQFDRAQKGQSDSARLLLVPKRKNGTSITFRRPARFACIGVGLPLARG</sequence>
<gene>
    <name evidence="2" type="ORF">PCOR1329_LOCUS15055</name>
</gene>
<feature type="region of interest" description="Disordered" evidence="1">
    <location>
        <begin position="1"/>
        <end position="35"/>
    </location>
</feature>
<comment type="caution">
    <text evidence="2">The sequence shown here is derived from an EMBL/GenBank/DDBJ whole genome shotgun (WGS) entry which is preliminary data.</text>
</comment>
<accession>A0ABN9QUG8</accession>
<proteinExistence type="predicted"/>
<protein>
    <submittedName>
        <fullName evidence="2">Uncharacterized protein</fullName>
    </submittedName>
</protein>
<reference evidence="2" key="1">
    <citation type="submission" date="2023-10" db="EMBL/GenBank/DDBJ databases">
        <authorList>
            <person name="Chen Y."/>
            <person name="Shah S."/>
            <person name="Dougan E. K."/>
            <person name="Thang M."/>
            <person name="Chan C."/>
        </authorList>
    </citation>
    <scope>NUCLEOTIDE SEQUENCE [LARGE SCALE GENOMIC DNA]</scope>
</reference>
<organism evidence="2 3">
    <name type="scientific">Prorocentrum cordatum</name>
    <dbReference type="NCBI Taxonomy" id="2364126"/>
    <lineage>
        <taxon>Eukaryota</taxon>
        <taxon>Sar</taxon>
        <taxon>Alveolata</taxon>
        <taxon>Dinophyceae</taxon>
        <taxon>Prorocentrales</taxon>
        <taxon>Prorocentraceae</taxon>
        <taxon>Prorocentrum</taxon>
    </lineage>
</organism>
<name>A0ABN9QUG8_9DINO</name>
<evidence type="ECO:0000313" key="3">
    <source>
        <dbReference type="Proteomes" id="UP001189429"/>
    </source>
</evidence>
<dbReference type="Proteomes" id="UP001189429">
    <property type="component" value="Unassembled WGS sequence"/>
</dbReference>
<feature type="non-terminal residue" evidence="2">
    <location>
        <position position="178"/>
    </location>
</feature>